<evidence type="ECO:0000256" key="5">
    <source>
        <dbReference type="SAM" id="Phobius"/>
    </source>
</evidence>
<dbReference type="AlphaFoldDB" id="A0A2M8D6G7"/>
<dbReference type="Proteomes" id="UP000229236">
    <property type="component" value="Unassembled WGS sequence"/>
</dbReference>
<dbReference type="Pfam" id="PF25954">
    <property type="entry name" value="Beta-barrel_RND_2"/>
    <property type="match status" value="1"/>
</dbReference>
<feature type="transmembrane region" description="Helical" evidence="5">
    <location>
        <begin position="12"/>
        <end position="33"/>
    </location>
</feature>
<feature type="coiled-coil region" evidence="4">
    <location>
        <begin position="319"/>
        <end position="346"/>
    </location>
</feature>
<dbReference type="SUPFAM" id="SSF111369">
    <property type="entry name" value="HlyD-like secretion proteins"/>
    <property type="match status" value="1"/>
</dbReference>
<proteinExistence type="inferred from homology"/>
<feature type="domain" description="CusB-like beta-barrel" evidence="6">
    <location>
        <begin position="381"/>
        <end position="454"/>
    </location>
</feature>
<dbReference type="GO" id="GO:0030313">
    <property type="term" value="C:cell envelope"/>
    <property type="evidence" value="ECO:0007669"/>
    <property type="project" value="UniProtKB-SubCell"/>
</dbReference>
<evidence type="ECO:0000313" key="7">
    <source>
        <dbReference type="EMBL" id="PJB82515.1"/>
    </source>
</evidence>
<dbReference type="Gene3D" id="2.40.30.170">
    <property type="match status" value="1"/>
</dbReference>
<dbReference type="InterPro" id="IPR006143">
    <property type="entry name" value="RND_pump_MFP"/>
</dbReference>
<dbReference type="GO" id="GO:0022857">
    <property type="term" value="F:transmembrane transporter activity"/>
    <property type="evidence" value="ECO:0007669"/>
    <property type="project" value="InterPro"/>
</dbReference>
<evidence type="ECO:0000256" key="3">
    <source>
        <dbReference type="ARBA" id="ARBA00023054"/>
    </source>
</evidence>
<dbReference type="PANTHER" id="PTHR32347">
    <property type="entry name" value="EFFLUX SYSTEM COMPONENT YKNX-RELATED"/>
    <property type="match status" value="1"/>
</dbReference>
<organism evidence="7 8">
    <name type="scientific">Candidatus Yonathbacteria bacterium CG_4_9_14_0_8_um_filter_46_47</name>
    <dbReference type="NCBI Taxonomy" id="1975106"/>
    <lineage>
        <taxon>Bacteria</taxon>
        <taxon>Candidatus Yonathiibacteriota</taxon>
    </lineage>
</organism>
<protein>
    <recommendedName>
        <fullName evidence="6">CusB-like beta-barrel domain-containing protein</fullName>
    </recommendedName>
</protein>
<name>A0A2M8D6G7_9BACT</name>
<dbReference type="Gene3D" id="2.40.420.20">
    <property type="match status" value="1"/>
</dbReference>
<dbReference type="PANTHER" id="PTHR32347:SF23">
    <property type="entry name" value="BLL5650 PROTEIN"/>
    <property type="match status" value="1"/>
</dbReference>
<evidence type="ECO:0000256" key="1">
    <source>
        <dbReference type="ARBA" id="ARBA00004196"/>
    </source>
</evidence>
<keyword evidence="5" id="KW-0812">Transmembrane</keyword>
<gene>
    <name evidence="7" type="ORF">CO088_03330</name>
</gene>
<comment type="caution">
    <text evidence="7">The sequence shown here is derived from an EMBL/GenBank/DDBJ whole genome shotgun (WGS) entry which is preliminary data.</text>
</comment>
<dbReference type="EMBL" id="PFTM01000057">
    <property type="protein sequence ID" value="PJB82515.1"/>
    <property type="molecule type" value="Genomic_DNA"/>
</dbReference>
<evidence type="ECO:0000256" key="2">
    <source>
        <dbReference type="ARBA" id="ARBA00009477"/>
    </source>
</evidence>
<dbReference type="InterPro" id="IPR058792">
    <property type="entry name" value="Beta-barrel_RND_2"/>
</dbReference>
<dbReference type="GO" id="GO:0016020">
    <property type="term" value="C:membrane"/>
    <property type="evidence" value="ECO:0007669"/>
    <property type="project" value="InterPro"/>
</dbReference>
<dbReference type="Gene3D" id="2.40.50.100">
    <property type="match status" value="2"/>
</dbReference>
<accession>A0A2M8D6G7</accession>
<comment type="similarity">
    <text evidence="2">Belongs to the membrane fusion protein (MFP) (TC 8.A.1) family.</text>
</comment>
<comment type="subcellular location">
    <subcellularLocation>
        <location evidence="1">Cell envelope</location>
    </subcellularLocation>
</comment>
<sequence>MLIKKYIMTLSVPRKSLIGIVIVIIAVAAFLVFRSSRTGTAYDLEVAKKSDFVLDVSVTGRVKPSSDVSLGFEKGGRATNVHVHVGDRVIAGQSLVSIDSSELVAALGQATAASQEEMARLDKLTRGARLEEIGVAEAKVQSARVAREAAKTDVANKLRDAYAKADDAVRNNVDQLFDNAKSSEPKFKYAVDYSIKVDVEWRRFVIEGMFASWGALIDSISTDSALFDFTTASQRDLEQVRDFLDTVALATNGLTANASLSQAAIDGYKSDVSMARTNINAAIVNLSSAEEKLLSTESNLSLSLNELTLTQAPATAEDRAAQDARVRSAQANMENIKAQIAKTILRSPMDGIVTAQDAKQGEIIPVGTPVVSIISDKRFKIEAHIPEVDVINVSTGDHADVALDAYNGVVFGATIVSVDPAEVIIQGVPTYKAILEFDDNDGRIWSGMTANIDIIVDRREGVISVPARAIFSHSDGKAVRIMRDNGIVDTVPVKTGKLDSHGRVEIITGVEEGDHVIITPTSR</sequence>
<keyword evidence="5" id="KW-1133">Transmembrane helix</keyword>
<dbReference type="InterPro" id="IPR050465">
    <property type="entry name" value="UPF0194_transport"/>
</dbReference>
<reference evidence="8" key="1">
    <citation type="submission" date="2017-09" db="EMBL/GenBank/DDBJ databases">
        <title>Depth-based differentiation of microbial function through sediment-hosted aquifers and enrichment of novel symbionts in the deep terrestrial subsurface.</title>
        <authorList>
            <person name="Probst A.J."/>
            <person name="Ladd B."/>
            <person name="Jarett J.K."/>
            <person name="Geller-Mcgrath D.E."/>
            <person name="Sieber C.M.K."/>
            <person name="Emerson J.B."/>
            <person name="Anantharaman K."/>
            <person name="Thomas B.C."/>
            <person name="Malmstrom R."/>
            <person name="Stieglmeier M."/>
            <person name="Klingl A."/>
            <person name="Woyke T."/>
            <person name="Ryan C.M."/>
            <person name="Banfield J.F."/>
        </authorList>
    </citation>
    <scope>NUCLEOTIDE SEQUENCE [LARGE SCALE GENOMIC DNA]</scope>
</reference>
<keyword evidence="5" id="KW-0472">Membrane</keyword>
<keyword evidence="3 4" id="KW-0175">Coiled coil</keyword>
<evidence type="ECO:0000256" key="4">
    <source>
        <dbReference type="SAM" id="Coils"/>
    </source>
</evidence>
<evidence type="ECO:0000313" key="8">
    <source>
        <dbReference type="Proteomes" id="UP000229236"/>
    </source>
</evidence>
<evidence type="ECO:0000259" key="6">
    <source>
        <dbReference type="Pfam" id="PF25954"/>
    </source>
</evidence>
<dbReference type="NCBIfam" id="TIGR01730">
    <property type="entry name" value="RND_mfp"/>
    <property type="match status" value="1"/>
</dbReference>